<dbReference type="InterPro" id="IPR007384">
    <property type="entry name" value="UCP006257"/>
</dbReference>
<dbReference type="InterPro" id="IPR036814">
    <property type="entry name" value="YqcC-like_sf"/>
</dbReference>
<dbReference type="Proteomes" id="UP000240212">
    <property type="component" value="Unassembled WGS sequence"/>
</dbReference>
<proteinExistence type="predicted"/>
<evidence type="ECO:0000313" key="4">
    <source>
        <dbReference type="Proteomes" id="UP000240212"/>
    </source>
</evidence>
<dbReference type="PIRSF" id="PIRSF006257">
    <property type="entry name" value="UCP006257"/>
    <property type="match status" value="1"/>
</dbReference>
<reference evidence="3 4" key="1">
    <citation type="submission" date="2018-03" db="EMBL/GenBank/DDBJ databases">
        <title>Draft genome sequence of the first documented clinical Siccibacter turicensis isolate in Austria.</title>
        <authorList>
            <person name="Lepuschitz S."/>
            <person name="Pekard-Amenitsch S."/>
            <person name="Haunold R."/>
            <person name="Schill S."/>
            <person name="Mach R."/>
            <person name="Allerberger F."/>
            <person name="Ruppitsch W."/>
            <person name="Forsythe S.J."/>
        </authorList>
    </citation>
    <scope>NUCLEOTIDE SEQUENCE [LARGE SCALE GENOMIC DNA]</scope>
    <source>
        <strain evidence="3 4">6100069499-17</strain>
    </source>
</reference>
<dbReference type="FunFam" id="1.20.1440.40:FF:000001">
    <property type="entry name" value="DUF446 domain protein"/>
    <property type="match status" value="1"/>
</dbReference>
<comment type="similarity">
    <text evidence="1">To the N-terminal of E.carotovora exoenzyme regulation regulon ORF1. The C-terminal part is colinear with YqcB.</text>
</comment>
<dbReference type="OrthoDB" id="8794567at2"/>
<keyword evidence="4" id="KW-1185">Reference proteome</keyword>
<organism evidence="3 4">
    <name type="scientific">Siccibacter turicensis</name>
    <dbReference type="NCBI Taxonomy" id="357233"/>
    <lineage>
        <taxon>Bacteria</taxon>
        <taxon>Pseudomonadati</taxon>
        <taxon>Pseudomonadota</taxon>
        <taxon>Gammaproteobacteria</taxon>
        <taxon>Enterobacterales</taxon>
        <taxon>Enterobacteriaceae</taxon>
        <taxon>Siccibacter</taxon>
    </lineage>
</organism>
<dbReference type="RefSeq" id="WP_024550679.1">
    <property type="nucleotide sequence ID" value="NZ_CP188034.1"/>
</dbReference>
<evidence type="ECO:0000256" key="1">
    <source>
        <dbReference type="ARBA" id="ARBA00060999"/>
    </source>
</evidence>
<feature type="domain" description="YqcC-like" evidence="2">
    <location>
        <begin position="7"/>
        <end position="103"/>
    </location>
</feature>
<dbReference type="PANTHER" id="PTHR39586">
    <property type="entry name" value="CYTOPLASMIC PROTEIN-RELATED"/>
    <property type="match status" value="1"/>
</dbReference>
<name>A0A2P8VM95_9ENTR</name>
<dbReference type="GO" id="GO:0044010">
    <property type="term" value="P:single-species biofilm formation"/>
    <property type="evidence" value="ECO:0007669"/>
    <property type="project" value="TreeGrafter"/>
</dbReference>
<dbReference type="Gene3D" id="1.20.1440.40">
    <property type="entry name" value="YqcC-like"/>
    <property type="match status" value="1"/>
</dbReference>
<comment type="caution">
    <text evidence="3">The sequence shown here is derived from an EMBL/GenBank/DDBJ whole genome shotgun (WGS) entry which is preliminary data.</text>
</comment>
<dbReference type="STRING" id="1388748.GCA_000463155_03012"/>
<sequence length="109" mass="12380">MEHHNRIRRQLVRIEDVLREHQQWQPTAPDAAAFESTQPFCMDTLTPHEWLQWVLLPRMHAILDGGLPLPGAFAVAPYYEMALESTQPGRDALLVVLLDLDKLIAGDDA</sequence>
<gene>
    <name evidence="3" type="ORF">C7G83_04720</name>
</gene>
<evidence type="ECO:0000313" key="3">
    <source>
        <dbReference type="EMBL" id="PSN08666.1"/>
    </source>
</evidence>
<dbReference type="Pfam" id="PF04287">
    <property type="entry name" value="DUF446"/>
    <property type="match status" value="1"/>
</dbReference>
<dbReference type="AlphaFoldDB" id="A0A2P8VM95"/>
<protein>
    <submittedName>
        <fullName evidence="3">YqcC family protein</fullName>
    </submittedName>
</protein>
<accession>A0A2P8VM95</accession>
<evidence type="ECO:0000259" key="2">
    <source>
        <dbReference type="Pfam" id="PF04287"/>
    </source>
</evidence>
<dbReference type="InterPro" id="IPR023376">
    <property type="entry name" value="YqcC-like_dom"/>
</dbReference>
<dbReference type="EMBL" id="PYEP01000002">
    <property type="protein sequence ID" value="PSN08666.1"/>
    <property type="molecule type" value="Genomic_DNA"/>
</dbReference>
<dbReference type="SUPFAM" id="SSF158452">
    <property type="entry name" value="YqcC-like"/>
    <property type="match status" value="1"/>
</dbReference>
<dbReference type="PANTHER" id="PTHR39586:SF1">
    <property type="entry name" value="CYTOPLASMIC PROTEIN"/>
    <property type="match status" value="1"/>
</dbReference>